<dbReference type="Pfam" id="PF13579">
    <property type="entry name" value="Glyco_trans_4_4"/>
    <property type="match status" value="1"/>
</dbReference>
<reference evidence="2 3" key="1">
    <citation type="submission" date="2019-06" db="EMBL/GenBank/DDBJ databases">
        <title>Whole genome shotgun sequence of Halomonas halmophila NBRC 15537.</title>
        <authorList>
            <person name="Hosoyama A."/>
            <person name="Uohara A."/>
            <person name="Ohji S."/>
            <person name="Ichikawa N."/>
        </authorList>
    </citation>
    <scope>NUCLEOTIDE SEQUENCE [LARGE SCALE GENOMIC DNA]</scope>
    <source>
        <strain evidence="2 3">NBRC 15537</strain>
    </source>
</reference>
<evidence type="ECO:0000259" key="1">
    <source>
        <dbReference type="Pfam" id="PF13579"/>
    </source>
</evidence>
<dbReference type="Pfam" id="PF13692">
    <property type="entry name" value="Glyco_trans_1_4"/>
    <property type="match status" value="1"/>
</dbReference>
<proteinExistence type="predicted"/>
<dbReference type="SUPFAM" id="SSF53756">
    <property type="entry name" value="UDP-Glycosyltransferase/glycogen phosphorylase"/>
    <property type="match status" value="1"/>
</dbReference>
<dbReference type="PANTHER" id="PTHR12526">
    <property type="entry name" value="GLYCOSYLTRANSFERASE"/>
    <property type="match status" value="1"/>
</dbReference>
<gene>
    <name evidence="2" type="ORF">HHA01_16210</name>
</gene>
<dbReference type="Gene3D" id="3.40.50.2000">
    <property type="entry name" value="Glycogen Phosphorylase B"/>
    <property type="match status" value="2"/>
</dbReference>
<keyword evidence="2" id="KW-0808">Transferase</keyword>
<sequence length="340" mass="37764">MRVTHVNLARGFRGGERQTELLIRALSREGLDQQLVCRRDSPMREHLAEVPRLGFVTADHQLGGQWRAGPADVVHAHDAKAVHWAWLQHRLRGTPYLITRRVDTPVKDKAINRLCYRRAARRVAISRPIQAQLEARHWGDIERIPSAHAELTTDPVATQVFRDAFAGKFLVGHAGALVDRHKGQRVLLESARQLATQRPEMHFVLLGDGPDGEALRAESGDLTNVSWLGFKDNIADYLAGLDVFAFPSRNEGLGSVLLDVMQLEVPIIASDVGGIPDLVEHDVTGLLFPPGDAAALTEGLKRLCDDADLASRLSRKASERLVSYSPRAMAEAYLRLYRQL</sequence>
<dbReference type="RefSeq" id="WP_141319583.1">
    <property type="nucleotide sequence ID" value="NZ_BJOC01000021.1"/>
</dbReference>
<dbReference type="EMBL" id="BJOC01000021">
    <property type="protein sequence ID" value="GED22644.1"/>
    <property type="molecule type" value="Genomic_DNA"/>
</dbReference>
<evidence type="ECO:0000313" key="3">
    <source>
        <dbReference type="Proteomes" id="UP000319812"/>
    </source>
</evidence>
<dbReference type="InterPro" id="IPR028098">
    <property type="entry name" value="Glyco_trans_4-like_N"/>
</dbReference>
<keyword evidence="3" id="KW-1185">Reference proteome</keyword>
<feature type="domain" description="Glycosyltransferase subfamily 4-like N-terminal" evidence="1">
    <location>
        <begin position="14"/>
        <end position="137"/>
    </location>
</feature>
<accession>A0A4Y4F480</accession>
<dbReference type="PANTHER" id="PTHR12526:SF636">
    <property type="entry name" value="BLL3647 PROTEIN"/>
    <property type="match status" value="1"/>
</dbReference>
<dbReference type="GO" id="GO:0016757">
    <property type="term" value="F:glycosyltransferase activity"/>
    <property type="evidence" value="ECO:0007669"/>
    <property type="project" value="TreeGrafter"/>
</dbReference>
<dbReference type="OrthoDB" id="9795746at2"/>
<name>A0A4Y4F480_9GAMM</name>
<evidence type="ECO:0000313" key="2">
    <source>
        <dbReference type="EMBL" id="GED22644.1"/>
    </source>
</evidence>
<protein>
    <submittedName>
        <fullName evidence="2">Glycosyl transferase</fullName>
    </submittedName>
</protein>
<organism evidence="2 3">
    <name type="scientific">Halomonas halmophila</name>
    <dbReference type="NCBI Taxonomy" id="252"/>
    <lineage>
        <taxon>Bacteria</taxon>
        <taxon>Pseudomonadati</taxon>
        <taxon>Pseudomonadota</taxon>
        <taxon>Gammaproteobacteria</taxon>
        <taxon>Oceanospirillales</taxon>
        <taxon>Halomonadaceae</taxon>
        <taxon>Halomonas</taxon>
    </lineage>
</organism>
<dbReference type="AlphaFoldDB" id="A0A4Y4F480"/>
<dbReference type="Proteomes" id="UP000319812">
    <property type="component" value="Unassembled WGS sequence"/>
</dbReference>
<comment type="caution">
    <text evidence="2">The sequence shown here is derived from an EMBL/GenBank/DDBJ whole genome shotgun (WGS) entry which is preliminary data.</text>
</comment>
<dbReference type="CDD" id="cd03801">
    <property type="entry name" value="GT4_PimA-like"/>
    <property type="match status" value="1"/>
</dbReference>